<feature type="compositionally biased region" description="Polar residues" evidence="2">
    <location>
        <begin position="78"/>
        <end position="88"/>
    </location>
</feature>
<feature type="compositionally biased region" description="Polar residues" evidence="2">
    <location>
        <begin position="95"/>
        <end position="104"/>
    </location>
</feature>
<dbReference type="AlphaFoldDB" id="A0A163MMK1"/>
<feature type="compositionally biased region" description="Polar residues" evidence="2">
    <location>
        <begin position="116"/>
        <end position="128"/>
    </location>
</feature>
<feature type="coiled-coil region" evidence="1">
    <location>
        <begin position="477"/>
        <end position="504"/>
    </location>
</feature>
<keyword evidence="1" id="KW-0175">Coiled coil</keyword>
<evidence type="ECO:0000313" key="4">
    <source>
        <dbReference type="Proteomes" id="UP000076837"/>
    </source>
</evidence>
<keyword evidence="4" id="KW-1185">Reference proteome</keyword>
<name>A0A163MMK1_DIDRA</name>
<protein>
    <submittedName>
        <fullName evidence="3">Uncharacterized protein</fullName>
    </submittedName>
</protein>
<evidence type="ECO:0000256" key="2">
    <source>
        <dbReference type="SAM" id="MobiDB-lite"/>
    </source>
</evidence>
<dbReference type="STRING" id="5454.A0A163MMK1"/>
<organism evidence="3 4">
    <name type="scientific">Didymella rabiei</name>
    <name type="common">Chickpea ascochyta blight fungus</name>
    <name type="synonym">Mycosphaerella rabiei</name>
    <dbReference type="NCBI Taxonomy" id="5454"/>
    <lineage>
        <taxon>Eukaryota</taxon>
        <taxon>Fungi</taxon>
        <taxon>Dikarya</taxon>
        <taxon>Ascomycota</taxon>
        <taxon>Pezizomycotina</taxon>
        <taxon>Dothideomycetes</taxon>
        <taxon>Pleosporomycetidae</taxon>
        <taxon>Pleosporales</taxon>
        <taxon>Pleosporineae</taxon>
        <taxon>Didymellaceae</taxon>
        <taxon>Ascochyta</taxon>
    </lineage>
</organism>
<evidence type="ECO:0000256" key="1">
    <source>
        <dbReference type="SAM" id="Coils"/>
    </source>
</evidence>
<dbReference type="EMBL" id="JYNV01000001">
    <property type="protein sequence ID" value="KZM28844.1"/>
    <property type="molecule type" value="Genomic_DNA"/>
</dbReference>
<feature type="region of interest" description="Disordered" evidence="2">
    <location>
        <begin position="1"/>
        <end position="131"/>
    </location>
</feature>
<proteinExistence type="predicted"/>
<dbReference type="Proteomes" id="UP000076837">
    <property type="component" value="Unassembled WGS sequence"/>
</dbReference>
<accession>A0A163MMK1</accession>
<sequence>MDGRKRPTATRSRGNSPPSQRRRQSEQSSIADRYANTASSRNLPSPPYSRKNSAAGLPANAWPGSTSYAARERRVDQNRPNSNRNVSHSFEKPQSDATTASPRTASIGRSPLHTISPISHGSGSNTPMQAAPEVPSILPVTQELPTSYSTIRESLNIDTLNFLRSRKVLNATNVSQGTAGTAAIEVRTLKVQLRLVQLGEANLQTRVKKLENQVEEFKTLPAQLAALKAQFERQDRAAAPTVPSDDIARRLSALESSKPTVQTDLASIKEDIKGVKEQQQAMKPDVVEDTIKTALQPEIKKLDAFRTEHTKTLESMSKKLEANQRVCDDLDKRNLPGQLWILQTKVTDINSNVDKTEKKVTTLEGGLKDLHTFNDNLSDDICDYIGPIKRAYTSANQTTILQRIENQEEESRLRRKEQERLYNEQQRLCTKVDDLANPTDSLSKRLEDMKTIVSSLGEDTQGLANRVDIFDDRVSASERIVNQVKSLESEQMKLSKEQNKIKDRVTKLETASRQAIVPNFNVEDNHVARTPFSYDVHDIQLRLQSVENRINGETGLAQIIDEVQDDIARMEEQAHNNTRDIELCRSKFVSIFDQNFDPFRNAVTQQLETLSQCITHNSESLSKLEEQVATQQIGSSAPGLTATQLADFEQALTLLQNAVKNEAEYRDIVVQDLKQQLAYKLDTTSATQAIDTVKAAVRNLQDQYNNITTDDLHAKMVHWFLQQYPSTPANLVQKFAGLQQEVAQLRDLANQTNWDPRSIQILNALARVGPQLQALVRSPSGSNGSPETLAKTNEELTTMKEAIAKAQWQTEGLSRTVSGLQTSMHALRSGSTPFATTESVAVLQQSMGTLQAEVTAALKEERRARNELAAKAGTVHKDLVEANNSIAKSMNRRFEELQNGKIRAVCEQVESLEQALTTIRIEFDEMLDKFLTPTNKVLLSRLPALLIVTGQLQDLLESLNQNLPKGPLEFTWHHDFNADLSAMPAPQGGESHRGESK</sequence>
<reference evidence="3 4" key="1">
    <citation type="journal article" date="2016" name="Sci. Rep.">
        <title>Draft genome sequencing and secretome analysis of fungal phytopathogen Ascochyta rabiei provides insight into the necrotrophic effector repertoire.</title>
        <authorList>
            <person name="Verma S."/>
            <person name="Gazara R.K."/>
            <person name="Nizam S."/>
            <person name="Parween S."/>
            <person name="Chattopadhyay D."/>
            <person name="Verma P.K."/>
        </authorList>
    </citation>
    <scope>NUCLEOTIDE SEQUENCE [LARGE SCALE GENOMIC DNA]</scope>
    <source>
        <strain evidence="3 4">ArDII</strain>
    </source>
</reference>
<gene>
    <name evidence="3" type="ORF">ST47_g19</name>
</gene>
<evidence type="ECO:0000313" key="3">
    <source>
        <dbReference type="EMBL" id="KZM28844.1"/>
    </source>
</evidence>
<comment type="caution">
    <text evidence="3">The sequence shown here is derived from an EMBL/GenBank/DDBJ whole genome shotgun (WGS) entry which is preliminary data.</text>
</comment>